<sequence>MHPIPSNTKGLPGGGSLKGVLESEISQKAAPGALETLKRLDQPGGMMCTSCA</sequence>
<dbReference type="RefSeq" id="WP_188823780.1">
    <property type="nucleotide sequence ID" value="NZ_BMLK01000049.1"/>
</dbReference>
<evidence type="ECO:0000313" key="1">
    <source>
        <dbReference type="EMBL" id="GGN62570.1"/>
    </source>
</evidence>
<comment type="caution">
    <text evidence="1">The sequence shown here is derived from an EMBL/GenBank/DDBJ whole genome shotgun (WGS) entry which is preliminary data.</text>
</comment>
<proteinExistence type="predicted"/>
<accession>A0ABQ2K093</accession>
<evidence type="ECO:0000313" key="2">
    <source>
        <dbReference type="Proteomes" id="UP000605099"/>
    </source>
</evidence>
<gene>
    <name evidence="1" type="ORF">GCM10011349_46380</name>
</gene>
<protein>
    <submittedName>
        <fullName evidence="1">Uncharacterized protein</fullName>
    </submittedName>
</protein>
<name>A0ABQ2K093_9SPHN</name>
<keyword evidence="2" id="KW-1185">Reference proteome</keyword>
<dbReference type="EMBL" id="BMLK01000049">
    <property type="protein sequence ID" value="GGN62570.1"/>
    <property type="molecule type" value="Genomic_DNA"/>
</dbReference>
<reference evidence="2" key="1">
    <citation type="journal article" date="2019" name="Int. J. Syst. Evol. Microbiol.">
        <title>The Global Catalogue of Microorganisms (GCM) 10K type strain sequencing project: providing services to taxonomists for standard genome sequencing and annotation.</title>
        <authorList>
            <consortium name="The Broad Institute Genomics Platform"/>
            <consortium name="The Broad Institute Genome Sequencing Center for Infectious Disease"/>
            <person name="Wu L."/>
            <person name="Ma J."/>
        </authorList>
    </citation>
    <scope>NUCLEOTIDE SEQUENCE [LARGE SCALE GENOMIC DNA]</scope>
    <source>
        <strain evidence="2">CGMCC 1.6784</strain>
    </source>
</reference>
<dbReference type="Proteomes" id="UP000605099">
    <property type="component" value="Unassembled WGS sequence"/>
</dbReference>
<organism evidence="1 2">
    <name type="scientific">Novosphingobium indicum</name>
    <dbReference type="NCBI Taxonomy" id="462949"/>
    <lineage>
        <taxon>Bacteria</taxon>
        <taxon>Pseudomonadati</taxon>
        <taxon>Pseudomonadota</taxon>
        <taxon>Alphaproteobacteria</taxon>
        <taxon>Sphingomonadales</taxon>
        <taxon>Sphingomonadaceae</taxon>
        <taxon>Novosphingobium</taxon>
    </lineage>
</organism>